<accession>A0AAD9LY12</accession>
<comment type="caution">
    <text evidence="2">The sequence shown here is derived from an EMBL/GenBank/DDBJ whole genome shotgun (WGS) entry which is preliminary data.</text>
</comment>
<sequence length="322" mass="35881">MPQTRASKSKTPSRRAPERPSPPETPSDAIESLASLDTPSSLRRSLRGAKRAKLTEDGKGELTLAGSQEGENAYATPAASSRKRKARPLPANATVETYTDLSLEDAPDDCEDAPDDFEDGYETDDVELVDEPEGFDSDAERDADSDADSDADKRRTRRKKLASVKFLLFHKRSVKGLEIMFLQMIPEQVQSVLGADNAPVGVYIGSGTECSTRGGIQKRIKQHIRTSSRDIKDVKEPNRHYSTICKPNTETESSSYSSFVSYDLSMEMRRHVEETLNTRLPDFGGMGLNSSWPLRQGFRRVEDPSRLEQSCRKCGWRVVEKT</sequence>
<dbReference type="AlphaFoldDB" id="A0AAD9LY12"/>
<proteinExistence type="predicted"/>
<reference evidence="2" key="1">
    <citation type="submission" date="2021-06" db="EMBL/GenBank/DDBJ databases">
        <title>Comparative genomics, transcriptomics and evolutionary studies reveal genomic signatures of adaptation to plant cell wall in hemibiotrophic fungi.</title>
        <authorList>
            <consortium name="DOE Joint Genome Institute"/>
            <person name="Baroncelli R."/>
            <person name="Diaz J.F."/>
            <person name="Benocci T."/>
            <person name="Peng M."/>
            <person name="Battaglia E."/>
            <person name="Haridas S."/>
            <person name="Andreopoulos W."/>
            <person name="Labutti K."/>
            <person name="Pangilinan J."/>
            <person name="Floch G.L."/>
            <person name="Makela M.R."/>
            <person name="Henrissat B."/>
            <person name="Grigoriev I.V."/>
            <person name="Crouch J.A."/>
            <person name="De Vries R.P."/>
            <person name="Sukno S.A."/>
            <person name="Thon M.R."/>
        </authorList>
    </citation>
    <scope>NUCLEOTIDE SEQUENCE</scope>
    <source>
        <strain evidence="2">MAFF235873</strain>
    </source>
</reference>
<name>A0AAD9LY12_9PEZI</name>
<dbReference type="Proteomes" id="UP001232148">
    <property type="component" value="Unassembled WGS sequence"/>
</dbReference>
<dbReference type="EMBL" id="MU842941">
    <property type="protein sequence ID" value="KAK2025259.1"/>
    <property type="molecule type" value="Genomic_DNA"/>
</dbReference>
<evidence type="ECO:0000313" key="2">
    <source>
        <dbReference type="EMBL" id="KAK2025259.1"/>
    </source>
</evidence>
<organism evidence="2 3">
    <name type="scientific">Colletotrichum zoysiae</name>
    <dbReference type="NCBI Taxonomy" id="1216348"/>
    <lineage>
        <taxon>Eukaryota</taxon>
        <taxon>Fungi</taxon>
        <taxon>Dikarya</taxon>
        <taxon>Ascomycota</taxon>
        <taxon>Pezizomycotina</taxon>
        <taxon>Sordariomycetes</taxon>
        <taxon>Hypocreomycetidae</taxon>
        <taxon>Glomerellales</taxon>
        <taxon>Glomerellaceae</taxon>
        <taxon>Colletotrichum</taxon>
        <taxon>Colletotrichum graminicola species complex</taxon>
    </lineage>
</organism>
<feature type="region of interest" description="Disordered" evidence="1">
    <location>
        <begin position="1"/>
        <end position="155"/>
    </location>
</feature>
<gene>
    <name evidence="2" type="ORF">LX32DRAFT_655576</name>
</gene>
<evidence type="ECO:0000256" key="1">
    <source>
        <dbReference type="SAM" id="MobiDB-lite"/>
    </source>
</evidence>
<evidence type="ECO:0000313" key="3">
    <source>
        <dbReference type="Proteomes" id="UP001232148"/>
    </source>
</evidence>
<feature type="compositionally biased region" description="Acidic residues" evidence="1">
    <location>
        <begin position="102"/>
        <end position="137"/>
    </location>
</feature>
<protein>
    <submittedName>
        <fullName evidence="2">Uncharacterized protein</fullName>
    </submittedName>
</protein>
<keyword evidence="3" id="KW-1185">Reference proteome</keyword>